<sequence>MDFNILISELRSSSELLPSDSADKSLLSSIYCNNACKALQRVTESDTDYDSVITGLWLIVAHFAEQSIYLRPVPALSELCFKLFRQCAKAVLNIQWQNLDEDSSVRQNFLVSLANLHAKLVPFDFPRFRLLETLTENPWTNPTLAKIMGGEVEPSDKEEVRDYIEQEDPIILQLRVDMMLKENCEEYALNLCNSCLLHPELSTDLSLRITQLSLLYKMGHEDKLQEECQRLSIQEALRVIKELNVSGKQKELYTVLAQTFMVQNWIRPCDTETSKELLRMWIRHQLLVDREHDQFKDSIWAMAKLSHSTEQIVIIIDVLREECGDTFLQLYVDMSIFAVKVDKGQMETSIKDGNIEAAAARRADMASVCAKLSCLCHHASLKVAKICALTSFALKPSELSFSKIGTFYGQGGNCCDKCGKDTEQETGSINPATLYEVERLLNMLKPDYLGPDNPYSHIHMMCRRFLLESLKNAQISHKKTASPSQDNVISQVEGPGRKKPVVNKASLVFEALSPQDRQSRQMLLSKLRLQNVSTISMSPASSNRASGLHATSILSGSKNKNLASQVQGNNQAQIIQQQTYQKEQELYLSRLQQQLEKHGNTVTLTQSKAPGKEQTPFLLQQQQQSFQTQQVSQIIQSALKKDPNALQQFSKTAPAAVVQAIVSIMKEANMKPSSHRQQQLSPASSQSLPTVSTLLKPTSSSSSQPQSRQQPAPRKYPRPQLYAQPIIVSTAAGNTMALPYSRFSSQPSCSTNAQPPKSVPSQSSTYPSTVSANLAQLQRAESLALTKAQAQGVRQFMQSQSGLPPGQQISPTNTRISLNNSSNVIGHTQSVTSNRIKTTVELAEHASIAKELKKQQQKQSRQNQLAGFASSQGHVASGPHIIGTISKQGGQMNQQHVRQQPPPRQSNNNIFASVDNSFSNNQMISGASQSAILPSSDELLGSITGIDDTIINDLLQESGLLANTFPDIEVDVSGEDKGKKSLDLMLASNYSQLSTCQGDSKIGQGDLSQQSSPRSIMINSSRVFSQGLNDSSSQLAQPGHSKANSVSALPHSAQIAQQALSSSVSSFSSYQPPPDHNHHLQSGSVLNIGSASAQQQRELTKMNEIKEQMKQENIPGEMCMDAANNATYRCIICSLAFETLDLLREHVRNVCKPGLQSSSVYTSKIEQDKANSARAGLETTTVFQCLRCFELCISEAGIKQHRLTCKRVPTVPSDLKKDTSTSSSNKSKSSHRASSSNKPVSVKAEPSTSSRPHSRNNTSVLTSSHPQKLSKAALQNLSSGAGVAVTLGANYTNPIKKEPLAKTVPTPKLSSPVNLGANNRPQTFPITHIPSTTSGGFLPAASTSTFHQSSHIATSTQHSLLPSLKQSESSSASLTPSGSEVVSATYVKSQDSSLSNQSMKLQASVQGSNLMSSLQSTATEPKQEQDALSGANSVTAAPSAKFSEISGSGGSKFYKCNLCSQTLCSSSSFIEHWKECSLKHKASKKKVQTGKVPSMPMSGKLLQNVLDVIESVASGNFNKQSGQFRRDSHEDMVKLRDPCCEASLDTVSSMEGEAVDSEVSWDSRATFDNTTTDSEQDKKRCTANYNESKRGKTSRFEKTLDLKCCESEEKGSCRNDQKNNRSKERIGSDEEEDLEDDMSLSGSDSGSSALRSTREAPPQLRDRKLLKPIQSFISGTFISPYHVSKQIGKIVDENAISESTTSGAESDEDHLQCQVCKTSFQNRRILLQHYAGKHLQPYTVKTVADSSSYFCHLCQKSFSTFMHYMQHVPNHSAVIIHKMKIFTKSLRLSQHSERIARQRGFGKSKKNSLSPKFAKALKSKKAATKSMANRIKRKMLISKHQVAQEKVMKRCQVSMRLTSSEEDYSSDASNLMSKAKKKPMMMIKGPDGKWVRRKRGRPRKDLLPEDCLPVDQVKIEEFKQVSTPTTADDTLTSEDGHSDTTNISIPLAARSRRRSGNVDSEFTRNTKRRRHFSDSESLSNNVKDIFISDFDTDSNSTTLSFSVQENGCVVPKRDMMPKKSGVENKGSELFSENCHAKLGVLDRVKVRSLSKRQKERLKSCDLNPSVVLNALNLDSGCFPSPLSTVAEELSSDSSKETVKKEISESVKDTDTAVAKKSTFLDSYLSYINNYSQPQSKICSATNSKKKLVHSINQSQPELAQESASKPDAEHSIFADEENKDHHGTESQSDSSDKFPVRRCSVNLGQKVSIADWKPNELVGDLHLETALLKARQPVVCLERNAEVESCVTSNNTSSIVFDSSSSSSSETDVGEHTTGSNAIQNYVNLNNHLNFAIDSRVKNDSDIRHSTIKLNGPNDKEESTILGSDGSSLQQTFAVGVDENKLNSHEKGIVEASAMSDTRLPSVVHNTAVNLLESEKGESVALTSSNSTVRDETRCISMASNTENSVKSGAADVLGDDMLKPSVSSVLPVPCHVKEDEELNHDVVILEASESEEDGHHDLKDIVIVVNNDIGDDDDYDDEDDNSYKKEDVYNKSRAGLQKEDNEAISCVEKDLLKDDENSAITGVDGAGDPIPGNMAGNISERKKCGIGMPESEKTSSESICESQAKTGCNFEENKLSVTRNNKMEENVEHRINAITASQSNKCSGTSDWTPIDKALKVIADKGAVTDQLSVHDKSETASLNPIEEAGPNSNQEQCDTTLNEEDKHVSCAGNFSSTSKDCSYTSNIIDEKFSPNAEMQIQSREKASKPLTNMVVQGHTNLKCNSSAGVAKEENADLGVENKKHDGWRENNDQDNNSGLVSEANKSLDHVSVTNQAASDFDLCQDNFDHSIKLEQGTVSEQQFHIEANSTGFKSNSPDIQEKGYRVEADRFNKKMGAAKQQHQDRDELFETNSGRSHSNEKCARKNNLPSCEMEGEMQTGVTAKESLQTYEADTQDHGHNHSNLPIAHSPEVASECNNKIDKEVSSLSQCNSLEQSCHNIAVFDKQDYDSEATIKIDGENWQQLACVMVDGEKSQDRAPPSEPGNSTIPRSEGKSESRANKSDIGLGHLEDFDDEIKQVNPEDAKGQEKAIAQASSQHCNDTPPGGAFFAVHSTDDCAEQYIGGSGTKKQTDTDGSATRETVTGKKELVIEVNVNEVDSVENSDDNIMETKNLGNCKESFNLDTGNSAESNRGKPAEQVPDHNLRAESGSKKGHKSKTKAIKNLHLSLAAFIAERLAVVPANEEEGDMGYDFSKVSSPLPKQEEEQEIRYNSSPPAEQEGEQEVKYESSLSAEQKAEQEIKYNSSPPAKQEGEQEIKYDNSPPAKQEEEQEIKYESSPPAKQEEKQEMRYESSKVSSPLGAVTSDMDKLDEQGSPSGLGLVDYSCSSEENSRDGGAESYSAANTSNQANKSLGDYRPQLVDECSDPLLPARDKNFPNPNLDNRSTGSEDVGKSTKVKRQSNNVNFGLDQSENQKEISSPQPFSNPVQPLLESGQCLPKSAQSLPEPVQPVPVQRLPECVQPVPESAQPLPEHVQSLPESAQRLPEYVQPLPESAQPLPEHVQPLPESAQPLPEHVQPLPESAQPLPGSAQPLPEHVQFLPESAQPLPKPVQPLFESVNPLPESAQPSLEHKTGDQVNILPHEVADGQNENSNSSKVAENHDCVDLPLISNVSLESRQMADSNIDLVARRSDGFEISSPHTKGRTLKEVMLPDYMRKSNDQNAVLNCRVEEEKLMNSPVSRKKVSLGTFSDTDDGDDLSSFELVIEKDTSSRNIVTFPEKQRVSTPKVFHQSEDYLEKAGAVVPNPSPYNPRPKKVLTGAKSLRRDSSNQFVWDMDSDVESTALSSSLPPASKSKVEEARIQSINKLAAPNQSITTGTMHSSRKSTEDPELDAVKRKRKALREKTETAPFTWDLEESGEKSYGTRGASPSHVSFVKDPIRTRTISLARETQHSEEKKSKPNKVSVFDVQRPGSLKVVKLATKDAKTDISKDMSVKYSVFSKARNVKTLDGTIQIDDEISFKRESLPSTQADCAPSKSIDTSSVTSSTRRRQKSGNKSSSSESTPSPTFETQNGELSEKKQASLRSRHSSMESNRSDNSVSSAPQTQSRRGRKGEESHQKAGLVKIGTPGCMSQSVPVNTSSAPHPDPHAPNTRSSEAAIKAYNQKSLRNRGVSPVWGAKTHAAAGSLLSTPGTRHKPETNGARPKLSPMASLTNLSKTAPTHSKQSTRKPVKRKIASTPEIIKTKKRRVIDSKASVLKAKTVSLTKKSSVTLSRKPAKESTKTTSSSSIKVSSKAVSVKAKNNANAKKPVGRGRPRLNSKK</sequence>
<feature type="compositionally biased region" description="Basic and acidic residues" evidence="13">
    <location>
        <begin position="1610"/>
        <end position="1628"/>
    </location>
</feature>
<feature type="domain" description="C2H2-type" evidence="14">
    <location>
        <begin position="1749"/>
        <end position="1772"/>
    </location>
</feature>
<feature type="compositionally biased region" description="Polar residues" evidence="13">
    <location>
        <begin position="885"/>
        <end position="897"/>
    </location>
</feature>
<dbReference type="PANTHER" id="PTHR15507:SF17">
    <property type="entry name" value="C2H2-TYPE DOMAIN-CONTAINING PROTEIN"/>
    <property type="match status" value="1"/>
</dbReference>
<dbReference type="Gene3D" id="3.30.160.60">
    <property type="entry name" value="Classic Zinc Finger"/>
    <property type="match status" value="1"/>
</dbReference>
<dbReference type="PROSITE" id="PS00028">
    <property type="entry name" value="ZINC_FINGER_C2H2_1"/>
    <property type="match status" value="2"/>
</dbReference>
<feature type="compositionally biased region" description="Polar residues" evidence="13">
    <location>
        <begin position="3119"/>
        <end position="3128"/>
    </location>
</feature>
<feature type="compositionally biased region" description="Polar residues" evidence="13">
    <location>
        <begin position="3801"/>
        <end position="3817"/>
    </location>
</feature>
<feature type="region of interest" description="Disordered" evidence="13">
    <location>
        <begin position="1027"/>
        <end position="1048"/>
    </location>
</feature>
<feature type="compositionally biased region" description="Polar residues" evidence="13">
    <location>
        <begin position="4067"/>
        <end position="4079"/>
    </location>
</feature>
<feature type="compositionally biased region" description="Basic and acidic residues" evidence="13">
    <location>
        <begin position="3263"/>
        <end position="3272"/>
    </location>
</feature>
<protein>
    <submittedName>
        <fullName evidence="15">Zinc finger protein 292-like</fullName>
    </submittedName>
</protein>
<feature type="region of interest" description="Disordered" evidence="13">
    <location>
        <begin position="3114"/>
        <end position="3156"/>
    </location>
</feature>
<dbReference type="InterPro" id="IPR013087">
    <property type="entry name" value="Znf_C2H2_type"/>
</dbReference>
<feature type="region of interest" description="Disordered" evidence="13">
    <location>
        <begin position="3185"/>
        <end position="3445"/>
    </location>
</feature>
<gene>
    <name evidence="15" type="ORF">PoB_003391600</name>
</gene>
<feature type="region of interest" description="Disordered" evidence="13">
    <location>
        <begin position="2631"/>
        <end position="2655"/>
    </location>
</feature>
<evidence type="ECO:0000256" key="6">
    <source>
        <dbReference type="ARBA" id="ARBA00022771"/>
    </source>
</evidence>
<feature type="region of interest" description="Disordered" evidence="13">
    <location>
        <begin position="3962"/>
        <end position="4106"/>
    </location>
</feature>
<feature type="compositionally biased region" description="Polar residues" evidence="13">
    <location>
        <begin position="1348"/>
        <end position="1358"/>
    </location>
</feature>
<feature type="compositionally biased region" description="Basic and acidic residues" evidence="13">
    <location>
        <begin position="3129"/>
        <end position="3148"/>
    </location>
</feature>
<feature type="region of interest" description="Disordered" evidence="13">
    <location>
        <begin position="2969"/>
        <end position="3044"/>
    </location>
</feature>
<feature type="region of interest" description="Disordered" evidence="13">
    <location>
        <begin position="1211"/>
        <end position="1268"/>
    </location>
</feature>
<feature type="compositionally biased region" description="Polar residues" evidence="13">
    <location>
        <begin position="3397"/>
        <end position="3424"/>
    </location>
</feature>
<dbReference type="EMBL" id="BLXT01003865">
    <property type="protein sequence ID" value="GFO07411.1"/>
    <property type="molecule type" value="Genomic_DNA"/>
</dbReference>
<evidence type="ECO:0000256" key="13">
    <source>
        <dbReference type="SAM" id="MobiDB-lite"/>
    </source>
</evidence>
<feature type="region of interest" description="Disordered" evidence="13">
    <location>
        <begin position="743"/>
        <end position="767"/>
    </location>
</feature>
<keyword evidence="16" id="KW-1185">Reference proteome</keyword>
<feature type="region of interest" description="Disordered" evidence="13">
    <location>
        <begin position="796"/>
        <end position="815"/>
    </location>
</feature>
<accession>A0AAV4ALF6</accession>
<evidence type="ECO:0000313" key="15">
    <source>
        <dbReference type="EMBL" id="GFO07411.1"/>
    </source>
</evidence>
<evidence type="ECO:0000313" key="16">
    <source>
        <dbReference type="Proteomes" id="UP000735302"/>
    </source>
</evidence>
<keyword evidence="8" id="KW-0805">Transcription regulation</keyword>
<evidence type="ECO:0000256" key="5">
    <source>
        <dbReference type="ARBA" id="ARBA00022737"/>
    </source>
</evidence>
<feature type="compositionally biased region" description="Polar residues" evidence="13">
    <location>
        <begin position="3338"/>
        <end position="3348"/>
    </location>
</feature>
<evidence type="ECO:0000259" key="14">
    <source>
        <dbReference type="PROSITE" id="PS50157"/>
    </source>
</evidence>
<dbReference type="GO" id="GO:0005634">
    <property type="term" value="C:nucleus"/>
    <property type="evidence" value="ECO:0007669"/>
    <property type="project" value="UniProtKB-SubCell"/>
</dbReference>
<feature type="region of interest" description="Disordered" evidence="13">
    <location>
        <begin position="1551"/>
        <end position="1578"/>
    </location>
</feature>
<feature type="region of interest" description="Disordered" evidence="13">
    <location>
        <begin position="4197"/>
        <end position="4258"/>
    </location>
</feature>
<keyword evidence="3" id="KW-0597">Phosphoprotein</keyword>
<proteinExistence type="inferred from homology"/>
<name>A0AAV4ALF6_9GAST</name>
<feature type="compositionally biased region" description="Low complexity" evidence="13">
    <location>
        <begin position="4219"/>
        <end position="4245"/>
    </location>
</feature>
<feature type="compositionally biased region" description="Low complexity" evidence="13">
    <location>
        <begin position="1359"/>
        <end position="1374"/>
    </location>
</feature>
<dbReference type="GO" id="GO:0000981">
    <property type="term" value="F:DNA-binding transcription factor activity, RNA polymerase II-specific"/>
    <property type="evidence" value="ECO:0007669"/>
    <property type="project" value="TreeGrafter"/>
</dbReference>
<feature type="compositionally biased region" description="Basic residues" evidence="13">
    <location>
        <begin position="4246"/>
        <end position="4258"/>
    </location>
</feature>
<feature type="region of interest" description="Disordered" evidence="13">
    <location>
        <begin position="2305"/>
        <end position="2324"/>
    </location>
</feature>
<evidence type="ECO:0000256" key="10">
    <source>
        <dbReference type="ARBA" id="ARBA00023163"/>
    </source>
</evidence>
<feature type="region of interest" description="Disordered" evidence="13">
    <location>
        <begin position="670"/>
        <end position="720"/>
    </location>
</feature>
<feature type="compositionally biased region" description="Polar residues" evidence="13">
    <location>
        <begin position="2150"/>
        <end position="2163"/>
    </location>
</feature>
<evidence type="ECO:0000256" key="8">
    <source>
        <dbReference type="ARBA" id="ARBA00023015"/>
    </source>
</evidence>
<feature type="compositionally biased region" description="Basic and acidic residues" evidence="13">
    <location>
        <begin position="3013"/>
        <end position="3026"/>
    </location>
</feature>
<evidence type="ECO:0000256" key="7">
    <source>
        <dbReference type="ARBA" id="ARBA00022833"/>
    </source>
</evidence>
<dbReference type="Pfam" id="PF25580">
    <property type="entry name" value="TPR_Rlf"/>
    <property type="match status" value="1"/>
</dbReference>
<feature type="compositionally biased region" description="Polar residues" evidence="13">
    <location>
        <begin position="4147"/>
        <end position="4161"/>
    </location>
</feature>
<feature type="region of interest" description="Disordered" evidence="13">
    <location>
        <begin position="1610"/>
        <end position="1663"/>
    </location>
</feature>
<feature type="compositionally biased region" description="Basic residues" evidence="13">
    <location>
        <begin position="4162"/>
        <end position="4172"/>
    </location>
</feature>
<comment type="similarity">
    <text evidence="2">Belongs to the krueppel C2H2-type zinc-finger protein family.</text>
</comment>
<dbReference type="GO" id="GO:0008270">
    <property type="term" value="F:zinc ion binding"/>
    <property type="evidence" value="ECO:0007669"/>
    <property type="project" value="UniProtKB-KW"/>
</dbReference>
<feature type="compositionally biased region" description="Polar residues" evidence="13">
    <location>
        <begin position="4027"/>
        <end position="4044"/>
    </location>
</feature>
<evidence type="ECO:0000256" key="12">
    <source>
        <dbReference type="PROSITE-ProRule" id="PRU00042"/>
    </source>
</evidence>
<feature type="compositionally biased region" description="Basic and acidic residues" evidence="13">
    <location>
        <begin position="3279"/>
        <end position="3290"/>
    </location>
</feature>
<organism evidence="15 16">
    <name type="scientific">Plakobranchus ocellatus</name>
    <dbReference type="NCBI Taxonomy" id="259542"/>
    <lineage>
        <taxon>Eukaryota</taxon>
        <taxon>Metazoa</taxon>
        <taxon>Spiralia</taxon>
        <taxon>Lophotrochozoa</taxon>
        <taxon>Mollusca</taxon>
        <taxon>Gastropoda</taxon>
        <taxon>Heterobranchia</taxon>
        <taxon>Euthyneura</taxon>
        <taxon>Panpulmonata</taxon>
        <taxon>Sacoglossa</taxon>
        <taxon>Placobranchoidea</taxon>
        <taxon>Plakobranchidae</taxon>
        <taxon>Plakobranchus</taxon>
    </lineage>
</organism>
<feature type="region of interest" description="Disordered" evidence="13">
    <location>
        <begin position="1919"/>
        <end position="1975"/>
    </location>
</feature>
<feature type="compositionally biased region" description="Basic and acidic residues" evidence="13">
    <location>
        <begin position="2989"/>
        <end position="2999"/>
    </location>
</feature>
<feature type="compositionally biased region" description="Polar residues" evidence="13">
    <location>
        <begin position="1246"/>
        <end position="1268"/>
    </location>
</feature>
<feature type="region of interest" description="Disordered" evidence="13">
    <location>
        <begin position="2149"/>
        <end position="2168"/>
    </location>
</feature>
<feature type="compositionally biased region" description="Polar residues" evidence="13">
    <location>
        <begin position="477"/>
        <end position="490"/>
    </location>
</feature>
<evidence type="ECO:0000256" key="3">
    <source>
        <dbReference type="ARBA" id="ARBA00022553"/>
    </source>
</evidence>
<evidence type="ECO:0000256" key="4">
    <source>
        <dbReference type="ARBA" id="ARBA00022723"/>
    </source>
</evidence>
<feature type="region of interest" description="Disordered" evidence="13">
    <location>
        <begin position="3487"/>
        <end position="3567"/>
    </location>
</feature>
<feature type="region of interest" description="Disordered" evidence="13">
    <location>
        <begin position="3854"/>
        <end position="3873"/>
    </location>
</feature>
<feature type="region of interest" description="Disordered" evidence="13">
    <location>
        <begin position="1412"/>
        <end position="1433"/>
    </location>
</feature>
<feature type="region of interest" description="Disordered" evidence="13">
    <location>
        <begin position="851"/>
        <end position="913"/>
    </location>
</feature>
<comment type="subcellular location">
    <subcellularLocation>
        <location evidence="1">Nucleus</location>
    </subcellularLocation>
</comment>
<feature type="compositionally biased region" description="Basic and acidic residues" evidence="13">
    <location>
        <begin position="3886"/>
        <end position="3895"/>
    </location>
</feature>
<evidence type="ECO:0000256" key="2">
    <source>
        <dbReference type="ARBA" id="ARBA00006991"/>
    </source>
</evidence>
<feature type="compositionally biased region" description="Polar residues" evidence="13">
    <location>
        <begin position="3374"/>
        <end position="3385"/>
    </location>
</feature>
<feature type="compositionally biased region" description="Polar residues" evidence="13">
    <location>
        <begin position="1027"/>
        <end position="1047"/>
    </location>
</feature>
<feature type="compositionally biased region" description="Low complexity" evidence="13">
    <location>
        <begin position="3994"/>
        <end position="4007"/>
    </location>
</feature>
<keyword evidence="7" id="KW-0862">Zinc</keyword>
<feature type="compositionally biased region" description="Low complexity" evidence="13">
    <location>
        <begin position="1220"/>
        <end position="1238"/>
    </location>
</feature>
<dbReference type="Proteomes" id="UP000735302">
    <property type="component" value="Unassembled WGS sequence"/>
</dbReference>
<feature type="region of interest" description="Disordered" evidence="13">
    <location>
        <begin position="477"/>
        <end position="496"/>
    </location>
</feature>
<dbReference type="PROSITE" id="PS50157">
    <property type="entry name" value="ZINC_FINGER_C2H2_2"/>
    <property type="match status" value="2"/>
</dbReference>
<feature type="compositionally biased region" description="Low complexity" evidence="13">
    <location>
        <begin position="677"/>
        <end position="711"/>
    </location>
</feature>
<feature type="region of interest" description="Disordered" evidence="13">
    <location>
        <begin position="1348"/>
        <end position="1377"/>
    </location>
</feature>
<comment type="caution">
    <text evidence="15">The sequence shown here is derived from an EMBL/GenBank/DDBJ whole genome shotgun (WGS) entry which is preliminary data.</text>
</comment>
<feature type="region of interest" description="Disordered" evidence="13">
    <location>
        <begin position="3801"/>
        <end position="3841"/>
    </location>
</feature>
<dbReference type="SMART" id="SM00355">
    <property type="entry name" value="ZnF_C2H2"/>
    <property type="match status" value="4"/>
</dbReference>
<keyword evidence="10" id="KW-0804">Transcription</keyword>
<evidence type="ECO:0000256" key="1">
    <source>
        <dbReference type="ARBA" id="ARBA00004123"/>
    </source>
</evidence>
<keyword evidence="4" id="KW-0479">Metal-binding</keyword>
<feature type="region of interest" description="Disordered" evidence="13">
    <location>
        <begin position="2175"/>
        <end position="2195"/>
    </location>
</feature>
<evidence type="ECO:0000256" key="9">
    <source>
        <dbReference type="ARBA" id="ARBA00023125"/>
    </source>
</evidence>
<feature type="compositionally biased region" description="Acidic residues" evidence="13">
    <location>
        <begin position="1629"/>
        <end position="1638"/>
    </location>
</feature>
<feature type="domain" description="C2H2-type" evidence="14">
    <location>
        <begin position="1454"/>
        <end position="1485"/>
    </location>
</feature>
<feature type="region of interest" description="Disordered" evidence="13">
    <location>
        <begin position="2834"/>
        <end position="2865"/>
    </location>
</feature>
<keyword evidence="6 12" id="KW-0863">Zinc-finger</keyword>
<dbReference type="PANTHER" id="PTHR15507">
    <property type="entry name" value="ZINC FINGER PROTEIN RLF"/>
    <property type="match status" value="1"/>
</dbReference>
<reference evidence="15 16" key="1">
    <citation type="journal article" date="2021" name="Elife">
        <title>Chloroplast acquisition without the gene transfer in kleptoplastic sea slugs, Plakobranchus ocellatus.</title>
        <authorList>
            <person name="Maeda T."/>
            <person name="Takahashi S."/>
            <person name="Yoshida T."/>
            <person name="Shimamura S."/>
            <person name="Takaki Y."/>
            <person name="Nagai Y."/>
            <person name="Toyoda A."/>
            <person name="Suzuki Y."/>
            <person name="Arimoto A."/>
            <person name="Ishii H."/>
            <person name="Satoh N."/>
            <person name="Nishiyama T."/>
            <person name="Hasebe M."/>
            <person name="Maruyama T."/>
            <person name="Minagawa J."/>
            <person name="Obokata J."/>
            <person name="Shigenobu S."/>
        </authorList>
    </citation>
    <scope>NUCLEOTIDE SEQUENCE [LARGE SCALE GENOMIC DNA]</scope>
</reference>
<feature type="region of interest" description="Disordered" evidence="13">
    <location>
        <begin position="3885"/>
        <end position="3907"/>
    </location>
</feature>
<feature type="region of interest" description="Disordered" evidence="13">
    <location>
        <begin position="3459"/>
        <end position="3478"/>
    </location>
</feature>
<dbReference type="GO" id="GO:0003677">
    <property type="term" value="F:DNA binding"/>
    <property type="evidence" value="ECO:0007669"/>
    <property type="project" value="UniProtKB-KW"/>
</dbReference>
<feature type="compositionally biased region" description="Low complexity" evidence="13">
    <location>
        <begin position="1639"/>
        <end position="1648"/>
    </location>
</feature>
<dbReference type="InterPro" id="IPR057986">
    <property type="entry name" value="TPR_Rlf/292/654"/>
</dbReference>
<dbReference type="InterPro" id="IPR052251">
    <property type="entry name" value="GH-ZnFinger_Regulators"/>
</dbReference>
<evidence type="ECO:0000256" key="11">
    <source>
        <dbReference type="ARBA" id="ARBA00023242"/>
    </source>
</evidence>
<keyword evidence="9" id="KW-0238">DNA-binding</keyword>
<feature type="compositionally biased region" description="Low complexity" evidence="13">
    <location>
        <begin position="3972"/>
        <end position="3983"/>
    </location>
</feature>
<keyword evidence="5" id="KW-0677">Repeat</keyword>
<feature type="region of interest" description="Disordered" evidence="13">
    <location>
        <begin position="4120"/>
        <end position="4177"/>
    </location>
</feature>
<feature type="compositionally biased region" description="Polar residues" evidence="13">
    <location>
        <begin position="1920"/>
        <end position="1930"/>
    </location>
</feature>
<keyword evidence="11" id="KW-0539">Nucleus</keyword>
<feature type="compositionally biased region" description="Polar residues" evidence="13">
    <location>
        <begin position="4199"/>
        <end position="4209"/>
    </location>
</feature>